<dbReference type="SMART" id="SM00398">
    <property type="entry name" value="HMG"/>
    <property type="match status" value="1"/>
</dbReference>
<evidence type="ECO:0000256" key="2">
    <source>
        <dbReference type="ARBA" id="ARBA00023242"/>
    </source>
</evidence>
<keyword evidence="1 3" id="KW-0238">DNA-binding</keyword>
<sequence length="465" mass="52443">MPFDQGSPYQRSHDGTMYTTSFDPTSSLYGPMMGDTSHQPYSTPETSPPTPSRRPDGVTTRSGLTHQKGMATSPKPPPTRTGRVEKPPPRKRKDRAGKGAKKTDIMQKPLSELALDHPNIVVADIGAYVNRSREERLREVEQCKTPGKIKRPMNAFMLYRKAHQNLAKAHCTQNNHQVVSQVCGAAWPMEPDSVREQYNEWAKLERLNHQEAHPGYKFTPSKPKPKTQQDDETRSEEGELDDFDWATGRASSRNQHRSRTPRTKHAVPMPMYHQQQQMQHMNTGGGLGLGVQQQPMYHYGQPGKHMTNNQYTHAGMHSQPYYQPSTQQRHDGQGFVEDVMLRRPQSPPMTYAPPPDNRYDMMGQYAPMGHADLGLDSMIDPGMMGADGTFGTGFADPLADSQHRWQGPGLGIVDPRQNMPDGLGPSFDDSFLHDPQMQLLRGQDSSWRVVEEMDTNNFNDWLGQE</sequence>
<dbReference type="PANTHER" id="PTHR45789:SF2">
    <property type="entry name" value="FI18025P1"/>
    <property type="match status" value="1"/>
</dbReference>
<evidence type="ECO:0000259" key="5">
    <source>
        <dbReference type="PROSITE" id="PS50118"/>
    </source>
</evidence>
<organism evidence="6 7">
    <name type="scientific">Plectosphaerella cucumerina</name>
    <dbReference type="NCBI Taxonomy" id="40658"/>
    <lineage>
        <taxon>Eukaryota</taxon>
        <taxon>Fungi</taxon>
        <taxon>Dikarya</taxon>
        <taxon>Ascomycota</taxon>
        <taxon>Pezizomycotina</taxon>
        <taxon>Sordariomycetes</taxon>
        <taxon>Hypocreomycetidae</taxon>
        <taxon>Glomerellales</taxon>
        <taxon>Plectosphaerellaceae</taxon>
        <taxon>Plectosphaerella</taxon>
    </lineage>
</organism>
<dbReference type="PANTHER" id="PTHR45789">
    <property type="entry name" value="FI18025P1"/>
    <property type="match status" value="1"/>
</dbReference>
<dbReference type="InterPro" id="IPR009071">
    <property type="entry name" value="HMG_box_dom"/>
</dbReference>
<dbReference type="Proteomes" id="UP000813385">
    <property type="component" value="Unassembled WGS sequence"/>
</dbReference>
<feature type="compositionally biased region" description="Polar residues" evidence="4">
    <location>
        <begin position="17"/>
        <end position="28"/>
    </location>
</feature>
<feature type="compositionally biased region" description="Basic residues" evidence="4">
    <location>
        <begin position="89"/>
        <end position="100"/>
    </location>
</feature>
<accession>A0A8K0X7Z3</accession>
<comment type="caution">
    <text evidence="6">The sequence shown here is derived from an EMBL/GenBank/DDBJ whole genome shotgun (WGS) entry which is preliminary data.</text>
</comment>
<dbReference type="CDD" id="cd01389">
    <property type="entry name" value="HMG-box_ROX1-like"/>
    <property type="match status" value="1"/>
</dbReference>
<dbReference type="OrthoDB" id="2307332at2759"/>
<feature type="region of interest" description="Disordered" evidence="4">
    <location>
        <begin position="1"/>
        <end position="103"/>
    </location>
</feature>
<dbReference type="EMBL" id="JAGPXD010000002">
    <property type="protein sequence ID" value="KAH7369119.1"/>
    <property type="molecule type" value="Genomic_DNA"/>
</dbReference>
<protein>
    <submittedName>
        <fullName evidence="6">HMG box protein</fullName>
    </submittedName>
</protein>
<evidence type="ECO:0000256" key="4">
    <source>
        <dbReference type="SAM" id="MobiDB-lite"/>
    </source>
</evidence>
<dbReference type="GO" id="GO:0005634">
    <property type="term" value="C:nucleus"/>
    <property type="evidence" value="ECO:0007669"/>
    <property type="project" value="UniProtKB-UniRule"/>
</dbReference>
<dbReference type="Pfam" id="PF00505">
    <property type="entry name" value="HMG_box"/>
    <property type="match status" value="1"/>
</dbReference>
<dbReference type="GO" id="GO:0000981">
    <property type="term" value="F:DNA-binding transcription factor activity, RNA polymerase II-specific"/>
    <property type="evidence" value="ECO:0007669"/>
    <property type="project" value="TreeGrafter"/>
</dbReference>
<dbReference type="GO" id="GO:0000978">
    <property type="term" value="F:RNA polymerase II cis-regulatory region sequence-specific DNA binding"/>
    <property type="evidence" value="ECO:0007669"/>
    <property type="project" value="TreeGrafter"/>
</dbReference>
<dbReference type="InterPro" id="IPR036910">
    <property type="entry name" value="HMG_box_dom_sf"/>
</dbReference>
<feature type="compositionally biased region" description="Basic and acidic residues" evidence="4">
    <location>
        <begin position="227"/>
        <end position="237"/>
    </location>
</feature>
<dbReference type="AlphaFoldDB" id="A0A8K0X7Z3"/>
<name>A0A8K0X7Z3_9PEZI</name>
<keyword evidence="2 3" id="KW-0539">Nucleus</keyword>
<keyword evidence="7" id="KW-1185">Reference proteome</keyword>
<evidence type="ECO:0000313" key="7">
    <source>
        <dbReference type="Proteomes" id="UP000813385"/>
    </source>
</evidence>
<feature type="region of interest" description="Disordered" evidence="4">
    <location>
        <begin position="209"/>
        <end position="264"/>
    </location>
</feature>
<evidence type="ECO:0000256" key="3">
    <source>
        <dbReference type="PROSITE-ProRule" id="PRU00267"/>
    </source>
</evidence>
<gene>
    <name evidence="6" type="ORF">B0T11DRAFT_296665</name>
</gene>
<dbReference type="SUPFAM" id="SSF47095">
    <property type="entry name" value="HMG-box"/>
    <property type="match status" value="1"/>
</dbReference>
<feature type="DNA-binding region" description="HMG box" evidence="3">
    <location>
        <begin position="149"/>
        <end position="217"/>
    </location>
</feature>
<dbReference type="InterPro" id="IPR051356">
    <property type="entry name" value="SOX/SOX-like_TF"/>
</dbReference>
<feature type="compositionally biased region" description="Basic residues" evidence="4">
    <location>
        <begin position="254"/>
        <end position="264"/>
    </location>
</feature>
<evidence type="ECO:0000256" key="1">
    <source>
        <dbReference type="ARBA" id="ARBA00023125"/>
    </source>
</evidence>
<evidence type="ECO:0000313" key="6">
    <source>
        <dbReference type="EMBL" id="KAH7369119.1"/>
    </source>
</evidence>
<proteinExistence type="predicted"/>
<reference evidence="6" key="1">
    <citation type="journal article" date="2021" name="Nat. Commun.">
        <title>Genetic determinants of endophytism in the Arabidopsis root mycobiome.</title>
        <authorList>
            <person name="Mesny F."/>
            <person name="Miyauchi S."/>
            <person name="Thiergart T."/>
            <person name="Pickel B."/>
            <person name="Atanasova L."/>
            <person name="Karlsson M."/>
            <person name="Huettel B."/>
            <person name="Barry K.W."/>
            <person name="Haridas S."/>
            <person name="Chen C."/>
            <person name="Bauer D."/>
            <person name="Andreopoulos W."/>
            <person name="Pangilinan J."/>
            <person name="LaButti K."/>
            <person name="Riley R."/>
            <person name="Lipzen A."/>
            <person name="Clum A."/>
            <person name="Drula E."/>
            <person name="Henrissat B."/>
            <person name="Kohler A."/>
            <person name="Grigoriev I.V."/>
            <person name="Martin F.M."/>
            <person name="Hacquard S."/>
        </authorList>
    </citation>
    <scope>NUCLEOTIDE SEQUENCE</scope>
    <source>
        <strain evidence="6">MPI-CAGE-AT-0016</strain>
    </source>
</reference>
<dbReference type="PROSITE" id="PS50118">
    <property type="entry name" value="HMG_BOX_2"/>
    <property type="match status" value="1"/>
</dbReference>
<dbReference type="Gene3D" id="1.10.30.10">
    <property type="entry name" value="High mobility group box domain"/>
    <property type="match status" value="1"/>
</dbReference>
<feature type="domain" description="HMG box" evidence="5">
    <location>
        <begin position="149"/>
        <end position="217"/>
    </location>
</feature>